<evidence type="ECO:0000313" key="2">
    <source>
        <dbReference type="EMBL" id="ACP46860.1"/>
    </source>
</evidence>
<dbReference type="Pfam" id="PF14210">
    <property type="entry name" value="DUF4322"/>
    <property type="match status" value="1"/>
</dbReference>
<organism evidence="2 3">
    <name type="scientific">Saccharolobus islandicus (strain Y.G.57.14 / Yellowstone #1)</name>
    <name type="common">Sulfolobus islandicus</name>
    <dbReference type="NCBI Taxonomy" id="439386"/>
    <lineage>
        <taxon>Archaea</taxon>
        <taxon>Thermoproteota</taxon>
        <taxon>Thermoprotei</taxon>
        <taxon>Sulfolobales</taxon>
        <taxon>Sulfolobaceae</taxon>
        <taxon>Saccharolobus</taxon>
    </lineage>
</organism>
<evidence type="ECO:0000259" key="1">
    <source>
        <dbReference type="Pfam" id="PF14210"/>
    </source>
</evidence>
<reference evidence="2 3" key="1">
    <citation type="journal article" date="2009" name="Proc. Natl. Acad. Sci. U.S.A.">
        <title>Biogeography of the Sulfolobus islandicus pan-genome.</title>
        <authorList>
            <person name="Reno M.L."/>
            <person name="Held N.L."/>
            <person name="Fields C.J."/>
            <person name="Burke P.V."/>
            <person name="Whitaker R.J."/>
        </authorList>
    </citation>
    <scope>NUCLEOTIDE SEQUENCE [LARGE SCALE GENOMIC DNA]</scope>
    <source>
        <strain evidence="3">Y.G.57.14 / Yellowstone #1</strain>
    </source>
</reference>
<evidence type="ECO:0000313" key="3">
    <source>
        <dbReference type="Proteomes" id="UP000002308"/>
    </source>
</evidence>
<dbReference type="Proteomes" id="UP000002308">
    <property type="component" value="Chromosome"/>
</dbReference>
<accession>C3NB44</accession>
<dbReference type="KEGG" id="siy:YG5714_2630"/>
<proteinExistence type="predicted"/>
<feature type="domain" description="DUF4322" evidence="1">
    <location>
        <begin position="2"/>
        <end position="67"/>
    </location>
</feature>
<sequence>MITPGLPHQNNTQQIGYKLLSILDFQGKKAENVKKTLISTCLWNDPIENKSSAYNVSPQTVRNYAEEQGVEVVEKLLQ</sequence>
<gene>
    <name evidence="2" type="ordered locus">YG5714_2630</name>
</gene>
<name>C3NB44_SACI7</name>
<dbReference type="EMBL" id="CP001403">
    <property type="protein sequence ID" value="ACP46860.1"/>
    <property type="molecule type" value="Genomic_DNA"/>
</dbReference>
<protein>
    <recommendedName>
        <fullName evidence="1">DUF4322 domain-containing protein</fullName>
    </recommendedName>
</protein>
<dbReference type="InterPro" id="IPR025471">
    <property type="entry name" value="DUF4322"/>
</dbReference>
<dbReference type="HOGENOM" id="CLU_113529_1_0_2"/>
<dbReference type="AlphaFoldDB" id="C3NB44"/>